<accession>A0A8S5RML2</accession>
<dbReference type="EMBL" id="BK059122">
    <property type="protein sequence ID" value="DAE32411.1"/>
    <property type="molecule type" value="Genomic_DNA"/>
</dbReference>
<protein>
    <submittedName>
        <fullName evidence="2">Uncharacterized protein</fullName>
    </submittedName>
</protein>
<feature type="compositionally biased region" description="Low complexity" evidence="1">
    <location>
        <begin position="27"/>
        <end position="44"/>
    </location>
</feature>
<sequence>MVTSSLRAIAAAEETKRGRRAKRHSAGRVARGRASSRSGTRSARGYGGGGAPADAQPTAAILCAARRASVASPIPAAYILPVWVF</sequence>
<proteinExistence type="predicted"/>
<evidence type="ECO:0000313" key="2">
    <source>
        <dbReference type="EMBL" id="DAE32411.1"/>
    </source>
</evidence>
<evidence type="ECO:0000256" key="1">
    <source>
        <dbReference type="SAM" id="MobiDB-lite"/>
    </source>
</evidence>
<organism evidence="2">
    <name type="scientific">virus sp. ctQiC1</name>
    <dbReference type="NCBI Taxonomy" id="2825817"/>
    <lineage>
        <taxon>Viruses</taxon>
    </lineage>
</organism>
<reference evidence="2" key="1">
    <citation type="journal article" date="2021" name="Proc. Natl. Acad. Sci. U.S.A.">
        <title>A Catalog of Tens of Thousands of Viruses from Human Metagenomes Reveals Hidden Associations with Chronic Diseases.</title>
        <authorList>
            <person name="Tisza M.J."/>
            <person name="Buck C.B."/>
        </authorList>
    </citation>
    <scope>NUCLEOTIDE SEQUENCE</scope>
    <source>
        <strain evidence="2">CtQiC1</strain>
    </source>
</reference>
<name>A0A8S5RML2_9VIRU</name>
<feature type="compositionally biased region" description="Basic residues" evidence="1">
    <location>
        <begin position="17"/>
        <end position="26"/>
    </location>
</feature>
<feature type="region of interest" description="Disordered" evidence="1">
    <location>
        <begin position="12"/>
        <end position="54"/>
    </location>
</feature>